<dbReference type="AlphaFoldDB" id="A0AAV5ANU1"/>
<proteinExistence type="predicted"/>
<reference evidence="2" key="1">
    <citation type="submission" date="2021-10" db="EMBL/GenBank/DDBJ databases">
        <title>De novo Genome Assembly of Clathrus columnatus (Basidiomycota, Fungi) Using Illumina and Nanopore Sequence Data.</title>
        <authorList>
            <person name="Ogiso-Tanaka E."/>
            <person name="Itagaki H."/>
            <person name="Hosoya T."/>
            <person name="Hosaka K."/>
        </authorList>
    </citation>
    <scope>NUCLEOTIDE SEQUENCE</scope>
    <source>
        <strain evidence="2">MO-923</strain>
    </source>
</reference>
<name>A0AAV5ANU1_9AGAM</name>
<accession>A0AAV5ANU1</accession>
<evidence type="ECO:0000259" key="1">
    <source>
        <dbReference type="Pfam" id="PF20236"/>
    </source>
</evidence>
<protein>
    <recommendedName>
        <fullName evidence="1">DUF6593 domain-containing protein</fullName>
    </recommendedName>
</protein>
<sequence length="184" mass="21248">MDSILIQTEGSSMSFIDRDGFLVYSISNTYNRQDSRWLSTIQRLNNSEDSEKPSVVLASVLYIGYSTTTVDFQCRSLDLDTFLPRQNSHSNSRVFIGPDGQAYVWNIDGRNLELRHVDSHTLIARSHPHKEPTLFSPKPRPAFIELLPEYGLDSDNPQMLDAIIITYSIMQRKLNERRQYRFPC</sequence>
<keyword evidence="3" id="KW-1185">Reference proteome</keyword>
<comment type="caution">
    <text evidence="2">The sequence shown here is derived from an EMBL/GenBank/DDBJ whole genome shotgun (WGS) entry which is preliminary data.</text>
</comment>
<feature type="domain" description="DUF6593" evidence="1">
    <location>
        <begin position="15"/>
        <end position="174"/>
    </location>
</feature>
<dbReference type="InterPro" id="IPR046528">
    <property type="entry name" value="DUF6593"/>
</dbReference>
<dbReference type="EMBL" id="BPWL01000009">
    <property type="protein sequence ID" value="GJJ14334.1"/>
    <property type="molecule type" value="Genomic_DNA"/>
</dbReference>
<gene>
    <name evidence="2" type="ORF">Clacol_008598</name>
</gene>
<organism evidence="2 3">
    <name type="scientific">Clathrus columnatus</name>
    <dbReference type="NCBI Taxonomy" id="1419009"/>
    <lineage>
        <taxon>Eukaryota</taxon>
        <taxon>Fungi</taxon>
        <taxon>Dikarya</taxon>
        <taxon>Basidiomycota</taxon>
        <taxon>Agaricomycotina</taxon>
        <taxon>Agaricomycetes</taxon>
        <taxon>Phallomycetidae</taxon>
        <taxon>Phallales</taxon>
        <taxon>Clathraceae</taxon>
        <taxon>Clathrus</taxon>
    </lineage>
</organism>
<dbReference type="Pfam" id="PF20236">
    <property type="entry name" value="DUF6593"/>
    <property type="match status" value="1"/>
</dbReference>
<dbReference type="Proteomes" id="UP001050691">
    <property type="component" value="Unassembled WGS sequence"/>
</dbReference>
<evidence type="ECO:0000313" key="2">
    <source>
        <dbReference type="EMBL" id="GJJ14334.1"/>
    </source>
</evidence>
<evidence type="ECO:0000313" key="3">
    <source>
        <dbReference type="Proteomes" id="UP001050691"/>
    </source>
</evidence>